<dbReference type="Proteomes" id="UP000595847">
    <property type="component" value="Chromosome"/>
</dbReference>
<evidence type="ECO:0000313" key="4">
    <source>
        <dbReference type="Proteomes" id="UP000677234"/>
    </source>
</evidence>
<gene>
    <name evidence="1" type="ORF">JD108_12085</name>
    <name evidence="2" type="ORF">KDJ56_12030</name>
</gene>
<dbReference type="EMBL" id="CP073708">
    <property type="protein sequence ID" value="QUO39775.1"/>
    <property type="molecule type" value="Genomic_DNA"/>
</dbReference>
<keyword evidence="4" id="KW-1185">Reference proteome</keyword>
<reference evidence="1 3" key="1">
    <citation type="submission" date="2020-12" db="EMBL/GenBank/DDBJ databases">
        <title>strain FJAT-54423T represents a novel species of the genus Brevibacillus.</title>
        <authorList>
            <person name="Tang R."/>
        </authorList>
    </citation>
    <scope>NUCLEOTIDE SEQUENCE [LARGE SCALE GENOMIC DNA]</scope>
    <source>
        <strain evidence="1 3">FJAT-54423</strain>
    </source>
</reference>
<dbReference type="RefSeq" id="WP_198826330.1">
    <property type="nucleotide sequence ID" value="NZ_CP066308.1"/>
</dbReference>
<reference evidence="2" key="2">
    <citation type="submission" date="2021-04" db="EMBL/GenBank/DDBJ databases">
        <title>Brevibacillus composti FJAT-54423, complete genome.</title>
        <authorList>
            <person name="Tang R."/>
        </authorList>
    </citation>
    <scope>NUCLEOTIDE SEQUENCE</scope>
    <source>
        <strain evidence="2">FJAT-54424</strain>
    </source>
</reference>
<evidence type="ECO:0000313" key="3">
    <source>
        <dbReference type="Proteomes" id="UP000595847"/>
    </source>
</evidence>
<accession>A0A7T5EHF9</accession>
<dbReference type="KEGG" id="bcop:JD108_12085"/>
<evidence type="ECO:0000313" key="2">
    <source>
        <dbReference type="EMBL" id="QUO39775.1"/>
    </source>
</evidence>
<evidence type="ECO:0000313" key="1">
    <source>
        <dbReference type="EMBL" id="QQE72697.1"/>
    </source>
</evidence>
<protein>
    <submittedName>
        <fullName evidence="1">Uncharacterized protein</fullName>
    </submittedName>
</protein>
<name>A0A7T5EHF9_9BACL</name>
<dbReference type="AlphaFoldDB" id="A0A7T5EHF9"/>
<dbReference type="EMBL" id="CP066308">
    <property type="protein sequence ID" value="QQE72697.1"/>
    <property type="molecule type" value="Genomic_DNA"/>
</dbReference>
<dbReference type="Proteomes" id="UP000677234">
    <property type="component" value="Chromosome"/>
</dbReference>
<sequence>MPDRSHRLNLSYPGPLAEGQYVLFLKKVRRSDLYSTVGLWQGIYPVYDGKTITLEGQGFPELNQLTIAELRRKINQNRR</sequence>
<organism evidence="1 3">
    <name type="scientific">Brevibacillus composti</name>
    <dbReference type="NCBI Taxonomy" id="2796470"/>
    <lineage>
        <taxon>Bacteria</taxon>
        <taxon>Bacillati</taxon>
        <taxon>Bacillota</taxon>
        <taxon>Bacilli</taxon>
        <taxon>Bacillales</taxon>
        <taxon>Paenibacillaceae</taxon>
        <taxon>Brevibacillus</taxon>
    </lineage>
</organism>
<proteinExistence type="predicted"/>